<dbReference type="PANTHER" id="PTHR13510">
    <property type="entry name" value="FYVE-FINGER-CONTAINING RAB5 EFFECTOR PROTEIN RABENOSYN-5-RELATED"/>
    <property type="match status" value="1"/>
</dbReference>
<reference evidence="8" key="2">
    <citation type="submission" date="2010-04" db="EMBL/GenBank/DDBJ databases">
        <authorList>
            <person name="Buell R."/>
            <person name="Hamilton J."/>
            <person name="Hostetler J."/>
        </authorList>
    </citation>
    <scope>NUCLEOTIDE SEQUENCE [LARGE SCALE GENOMIC DNA]</scope>
    <source>
        <strain evidence="8">DAOM:BR144</strain>
    </source>
</reference>
<dbReference type="Proteomes" id="UP000019132">
    <property type="component" value="Unassembled WGS sequence"/>
</dbReference>
<protein>
    <recommendedName>
        <fullName evidence="6">FYVE-type domain-containing protein</fullName>
    </recommendedName>
</protein>
<keyword evidence="1" id="KW-0479">Metal-binding</keyword>
<dbReference type="SUPFAM" id="SSF57903">
    <property type="entry name" value="FYVE/PHD zinc finger"/>
    <property type="match status" value="1"/>
</dbReference>
<keyword evidence="2 4" id="KW-0863">Zinc-finger</keyword>
<dbReference type="OMA" id="YQDREAM"/>
<evidence type="ECO:0000313" key="8">
    <source>
        <dbReference type="Proteomes" id="UP000019132"/>
    </source>
</evidence>
<dbReference type="PANTHER" id="PTHR13510:SF44">
    <property type="entry name" value="RABENOSYN-5"/>
    <property type="match status" value="1"/>
</dbReference>
<evidence type="ECO:0000256" key="4">
    <source>
        <dbReference type="PROSITE-ProRule" id="PRU00091"/>
    </source>
</evidence>
<evidence type="ECO:0000259" key="6">
    <source>
        <dbReference type="PROSITE" id="PS50178"/>
    </source>
</evidence>
<sequence>MRFPLPPSVFPVVELSEEDEDAFECIAQALVKKTVAQYHEHLTKHQGVVDETRWKKIKQRDNVRVYREHSGSSHNDDEHEKSDPNRVMPLMLTFGTMPGTLDDAMYGALNPTTDEMMLKTAYVEDGFVDWRVIAPIIKPTPESPFRELSIKWTVKGIPPLLGTVLRNRDTLYIESIGYAQTPNGERIGYHLQHSVEVPGIHELTEYKIVRARISFCHLFRQLSNNTVEVFVQGRIEPMGDAFASVAATISAEVPVSVSKNVHRGEMKKLTRILRSKRTTNTTSNSSSWSSPSRSSSSASQPSTAAPASASTCSMCSKSVGGRVASLTSSGKEKHCRICRQRVCSRCRVYKDIFLRTELEKDVSCTTMAFCTRCIVMASKASSVQFAEYDARVYAGKPVDEFEFDLGI</sequence>
<evidence type="ECO:0000313" key="7">
    <source>
        <dbReference type="EnsemblProtists" id="PYU1_T000524"/>
    </source>
</evidence>
<dbReference type="InParanoid" id="K3W6D3"/>
<feature type="region of interest" description="Disordered" evidence="5">
    <location>
        <begin position="65"/>
        <end position="85"/>
    </location>
</feature>
<dbReference type="eggNOG" id="ENOG502RWTZ">
    <property type="taxonomic scope" value="Eukaryota"/>
</dbReference>
<dbReference type="Gene3D" id="3.30.40.10">
    <property type="entry name" value="Zinc/RING finger domain, C3HC4 (zinc finger)"/>
    <property type="match status" value="1"/>
</dbReference>
<reference evidence="7" key="3">
    <citation type="submission" date="2015-02" db="UniProtKB">
        <authorList>
            <consortium name="EnsemblProtists"/>
        </authorList>
    </citation>
    <scope>IDENTIFICATION</scope>
    <source>
        <strain evidence="7">DAOM BR144</strain>
    </source>
</reference>
<evidence type="ECO:0000256" key="2">
    <source>
        <dbReference type="ARBA" id="ARBA00022771"/>
    </source>
</evidence>
<evidence type="ECO:0000256" key="5">
    <source>
        <dbReference type="SAM" id="MobiDB-lite"/>
    </source>
</evidence>
<feature type="region of interest" description="Disordered" evidence="5">
    <location>
        <begin position="268"/>
        <end position="302"/>
    </location>
</feature>
<dbReference type="CDD" id="cd00065">
    <property type="entry name" value="FYVE_like_SF"/>
    <property type="match status" value="1"/>
</dbReference>
<dbReference type="EnsemblProtists" id="PYU1_T000524">
    <property type="protein sequence ID" value="PYU1_T000524"/>
    <property type="gene ID" value="PYU1_G000524"/>
</dbReference>
<dbReference type="Gene3D" id="3.30.530.20">
    <property type="match status" value="1"/>
</dbReference>
<keyword evidence="8" id="KW-1185">Reference proteome</keyword>
<feature type="compositionally biased region" description="Basic and acidic residues" evidence="5">
    <location>
        <begin position="65"/>
        <end position="84"/>
    </location>
</feature>
<dbReference type="VEuPathDB" id="FungiDB:PYU1_G000524"/>
<dbReference type="InterPro" id="IPR013083">
    <property type="entry name" value="Znf_RING/FYVE/PHD"/>
</dbReference>
<accession>K3W6D3</accession>
<dbReference type="InterPro" id="IPR011011">
    <property type="entry name" value="Znf_FYVE_PHD"/>
</dbReference>
<dbReference type="GO" id="GO:0008270">
    <property type="term" value="F:zinc ion binding"/>
    <property type="evidence" value="ECO:0007669"/>
    <property type="project" value="UniProtKB-KW"/>
</dbReference>
<evidence type="ECO:0000256" key="3">
    <source>
        <dbReference type="ARBA" id="ARBA00022833"/>
    </source>
</evidence>
<dbReference type="InterPro" id="IPR052727">
    <property type="entry name" value="Rab4/Rab5_effector"/>
</dbReference>
<dbReference type="InterPro" id="IPR017455">
    <property type="entry name" value="Znf_FYVE-rel"/>
</dbReference>
<dbReference type="PROSITE" id="PS50178">
    <property type="entry name" value="ZF_FYVE"/>
    <property type="match status" value="1"/>
</dbReference>
<feature type="domain" description="FYVE-type" evidence="6">
    <location>
        <begin position="306"/>
        <end position="378"/>
    </location>
</feature>
<dbReference type="HOGENOM" id="CLU_015303_0_1_1"/>
<organism evidence="7 8">
    <name type="scientific">Globisporangium ultimum (strain ATCC 200006 / CBS 805.95 / DAOM BR144)</name>
    <name type="common">Pythium ultimum</name>
    <dbReference type="NCBI Taxonomy" id="431595"/>
    <lineage>
        <taxon>Eukaryota</taxon>
        <taxon>Sar</taxon>
        <taxon>Stramenopiles</taxon>
        <taxon>Oomycota</taxon>
        <taxon>Peronosporomycetes</taxon>
        <taxon>Pythiales</taxon>
        <taxon>Pythiaceae</taxon>
        <taxon>Globisporangium</taxon>
    </lineage>
</organism>
<keyword evidence="3" id="KW-0862">Zinc</keyword>
<dbReference type="EMBL" id="GL376636">
    <property type="status" value="NOT_ANNOTATED_CDS"/>
    <property type="molecule type" value="Genomic_DNA"/>
</dbReference>
<feature type="compositionally biased region" description="Low complexity" evidence="5">
    <location>
        <begin position="278"/>
        <end position="302"/>
    </location>
</feature>
<reference evidence="8" key="1">
    <citation type="journal article" date="2010" name="Genome Biol.">
        <title>Genome sequence of the necrotrophic plant pathogen Pythium ultimum reveals original pathogenicity mechanisms and effector repertoire.</title>
        <authorList>
            <person name="Levesque C.A."/>
            <person name="Brouwer H."/>
            <person name="Cano L."/>
            <person name="Hamilton J.P."/>
            <person name="Holt C."/>
            <person name="Huitema E."/>
            <person name="Raffaele S."/>
            <person name="Robideau G.P."/>
            <person name="Thines M."/>
            <person name="Win J."/>
            <person name="Zerillo M.M."/>
            <person name="Beakes G.W."/>
            <person name="Boore J.L."/>
            <person name="Busam D."/>
            <person name="Dumas B."/>
            <person name="Ferriera S."/>
            <person name="Fuerstenberg S.I."/>
            <person name="Gachon C.M."/>
            <person name="Gaulin E."/>
            <person name="Govers F."/>
            <person name="Grenville-Briggs L."/>
            <person name="Horner N."/>
            <person name="Hostetler J."/>
            <person name="Jiang R.H."/>
            <person name="Johnson J."/>
            <person name="Krajaejun T."/>
            <person name="Lin H."/>
            <person name="Meijer H.J."/>
            <person name="Moore B."/>
            <person name="Morris P."/>
            <person name="Phuntmart V."/>
            <person name="Puiu D."/>
            <person name="Shetty J."/>
            <person name="Stajich J.E."/>
            <person name="Tripathy S."/>
            <person name="Wawra S."/>
            <person name="van West P."/>
            <person name="Whitty B.R."/>
            <person name="Coutinho P.M."/>
            <person name="Henrissat B."/>
            <person name="Martin F."/>
            <person name="Thomas P.D."/>
            <person name="Tyler B.M."/>
            <person name="De Vries R.P."/>
            <person name="Kamoun S."/>
            <person name="Yandell M."/>
            <person name="Tisserat N."/>
            <person name="Buell C.R."/>
        </authorList>
    </citation>
    <scope>NUCLEOTIDE SEQUENCE</scope>
    <source>
        <strain evidence="8">DAOM:BR144</strain>
    </source>
</reference>
<name>K3W6D3_GLOUD</name>
<dbReference type="InterPro" id="IPR023393">
    <property type="entry name" value="START-like_dom_sf"/>
</dbReference>
<dbReference type="AlphaFoldDB" id="K3W6D3"/>
<evidence type="ECO:0000256" key="1">
    <source>
        <dbReference type="ARBA" id="ARBA00022723"/>
    </source>
</evidence>
<proteinExistence type="predicted"/>